<dbReference type="SUPFAM" id="SSF51351">
    <property type="entry name" value="Triosephosphate isomerase (TIM)"/>
    <property type="match status" value="1"/>
</dbReference>
<keyword evidence="8 9" id="KW-0413">Isomerase</keyword>
<evidence type="ECO:0000256" key="7">
    <source>
        <dbReference type="ARBA" id="ARBA00023152"/>
    </source>
</evidence>
<feature type="binding site" evidence="9">
    <location>
        <begin position="230"/>
        <end position="231"/>
    </location>
    <ligand>
        <name>substrate</name>
    </ligand>
</feature>
<feature type="binding site" evidence="9">
    <location>
        <position position="173"/>
    </location>
    <ligand>
        <name>substrate</name>
    </ligand>
</feature>
<dbReference type="Gene3D" id="3.20.20.70">
    <property type="entry name" value="Aldolase class I"/>
    <property type="match status" value="1"/>
</dbReference>
<dbReference type="GO" id="GO:0004807">
    <property type="term" value="F:triose-phosphate isomerase activity"/>
    <property type="evidence" value="ECO:0007669"/>
    <property type="project" value="UniProtKB-UniRule"/>
</dbReference>
<comment type="pathway">
    <text evidence="1 9 10">Carbohydrate degradation; glycolysis; D-glyceraldehyde 3-phosphate from glycerone phosphate: step 1/1.</text>
</comment>
<feature type="active site" description="Electrophile" evidence="9">
    <location>
        <position position="95"/>
    </location>
</feature>
<evidence type="ECO:0000256" key="1">
    <source>
        <dbReference type="ARBA" id="ARBA00004680"/>
    </source>
</evidence>
<name>A0A1F4U865_UNCSA</name>
<dbReference type="GO" id="GO:0006096">
    <property type="term" value="P:glycolytic process"/>
    <property type="evidence" value="ECO:0007669"/>
    <property type="project" value="UniProtKB-UniRule"/>
</dbReference>
<dbReference type="PANTHER" id="PTHR21139">
    <property type="entry name" value="TRIOSEPHOSPHATE ISOMERASE"/>
    <property type="match status" value="1"/>
</dbReference>
<comment type="pathway">
    <text evidence="9 10">Carbohydrate biosynthesis; gluconeogenesis.</text>
</comment>
<organism evidence="11 12">
    <name type="scientific">candidate division WOR-1 bacterium RIFOXYC2_FULL_46_14</name>
    <dbReference type="NCBI Taxonomy" id="1802587"/>
    <lineage>
        <taxon>Bacteria</taxon>
        <taxon>Bacillati</taxon>
        <taxon>Saganbacteria</taxon>
    </lineage>
</organism>
<dbReference type="InterPro" id="IPR000652">
    <property type="entry name" value="Triosephosphate_isomerase"/>
</dbReference>
<dbReference type="EMBL" id="MEUJ01000001">
    <property type="protein sequence ID" value="OGC41146.1"/>
    <property type="molecule type" value="Genomic_DNA"/>
</dbReference>
<dbReference type="GO" id="GO:0005829">
    <property type="term" value="C:cytosol"/>
    <property type="evidence" value="ECO:0007669"/>
    <property type="project" value="TreeGrafter"/>
</dbReference>
<dbReference type="UniPathway" id="UPA00109">
    <property type="reaction ID" value="UER00189"/>
</dbReference>
<evidence type="ECO:0000256" key="3">
    <source>
        <dbReference type="ARBA" id="ARBA00011940"/>
    </source>
</evidence>
<evidence type="ECO:0000313" key="11">
    <source>
        <dbReference type="EMBL" id="OGC41146.1"/>
    </source>
</evidence>
<reference evidence="11 12" key="1">
    <citation type="journal article" date="2016" name="Nat. Commun.">
        <title>Thousands of microbial genomes shed light on interconnected biogeochemical processes in an aquifer system.</title>
        <authorList>
            <person name="Anantharaman K."/>
            <person name="Brown C.T."/>
            <person name="Hug L.A."/>
            <person name="Sharon I."/>
            <person name="Castelle C.J."/>
            <person name="Probst A.J."/>
            <person name="Thomas B.C."/>
            <person name="Singh A."/>
            <person name="Wilkins M.J."/>
            <person name="Karaoz U."/>
            <person name="Brodie E.L."/>
            <person name="Williams K.H."/>
            <person name="Hubbard S.S."/>
            <person name="Banfield J.F."/>
        </authorList>
    </citation>
    <scope>NUCLEOTIDE SEQUENCE [LARGE SCALE GENOMIC DNA]</scope>
</reference>
<dbReference type="GO" id="GO:0006094">
    <property type="term" value="P:gluconeogenesis"/>
    <property type="evidence" value="ECO:0007669"/>
    <property type="project" value="UniProtKB-UniRule"/>
</dbReference>
<dbReference type="EC" id="5.3.1.1" evidence="3 9"/>
<keyword evidence="6 9" id="KW-0963">Cytoplasm</keyword>
<feature type="binding site" evidence="9">
    <location>
        <begin position="9"/>
        <end position="11"/>
    </location>
    <ligand>
        <name>substrate</name>
    </ligand>
</feature>
<keyword evidence="5 9" id="KW-0312">Gluconeogenesis</keyword>
<dbReference type="PANTHER" id="PTHR21139:SF42">
    <property type="entry name" value="TRIOSEPHOSPHATE ISOMERASE"/>
    <property type="match status" value="1"/>
</dbReference>
<comment type="function">
    <text evidence="9">Involved in the gluconeogenesis. Catalyzes stereospecifically the conversion of dihydroxyacetone phosphate (DHAP) to D-glyceraldehyde-3-phosphate (G3P).</text>
</comment>
<evidence type="ECO:0000256" key="2">
    <source>
        <dbReference type="ARBA" id="ARBA00007422"/>
    </source>
</evidence>
<dbReference type="InterPro" id="IPR022896">
    <property type="entry name" value="TrioseP_Isoase_bac/euk"/>
</dbReference>
<dbReference type="PROSITE" id="PS00171">
    <property type="entry name" value="TIM_1"/>
    <property type="match status" value="1"/>
</dbReference>
<comment type="subcellular location">
    <subcellularLocation>
        <location evidence="9 10">Cytoplasm</location>
    </subcellularLocation>
</comment>
<proteinExistence type="inferred from homology"/>
<protein>
    <recommendedName>
        <fullName evidence="4 9">Triosephosphate isomerase</fullName>
        <shortName evidence="9">TIM</shortName>
        <shortName evidence="9">TPI</shortName>
        <ecNumber evidence="3 9">5.3.1.1</ecNumber>
    </recommendedName>
    <alternativeName>
        <fullName evidence="9">Triose-phosphate isomerase</fullName>
    </alternativeName>
</protein>
<sequence length="245" mass="26640">MRKPLLAGNWKMNKTIDESVALVSELAEKVKGVDDREILVCPTYPALKPVADAIAGTNIMLGAQNIFWEEKGAYTGEVSGPMLKAAGCKYVIIGHSERRQYFGETDETVNKRVKAALKYRLLPIICVGETLEEREKDVTKKVVETQLKGGINGLTTDELLLTTIAYEPVWAIGTGKTASPEQAEEVHAFIRGLLPAEVKDTVRILYGGSMNPGNVKELMAKEDIDGGLIGGASLKAEDFAAIVKY</sequence>
<accession>A0A1F4U865</accession>
<comment type="catalytic activity">
    <reaction evidence="9 10">
        <text>D-glyceraldehyde 3-phosphate = dihydroxyacetone phosphate</text>
        <dbReference type="Rhea" id="RHEA:18585"/>
        <dbReference type="ChEBI" id="CHEBI:57642"/>
        <dbReference type="ChEBI" id="CHEBI:59776"/>
        <dbReference type="EC" id="5.3.1.1"/>
    </reaction>
</comment>
<evidence type="ECO:0000256" key="5">
    <source>
        <dbReference type="ARBA" id="ARBA00022432"/>
    </source>
</evidence>
<comment type="subunit">
    <text evidence="9 10">Homodimer.</text>
</comment>
<gene>
    <name evidence="9" type="primary">tpiA</name>
    <name evidence="11" type="ORF">A2438_07395</name>
</gene>
<dbReference type="GO" id="GO:0019563">
    <property type="term" value="P:glycerol catabolic process"/>
    <property type="evidence" value="ECO:0007669"/>
    <property type="project" value="TreeGrafter"/>
</dbReference>
<dbReference type="HAMAP" id="MF_00147_B">
    <property type="entry name" value="TIM_B"/>
    <property type="match status" value="1"/>
</dbReference>
<evidence type="ECO:0000256" key="9">
    <source>
        <dbReference type="HAMAP-Rule" id="MF_00147"/>
    </source>
</evidence>
<dbReference type="CDD" id="cd00311">
    <property type="entry name" value="TIM"/>
    <property type="match status" value="1"/>
</dbReference>
<dbReference type="InterPro" id="IPR035990">
    <property type="entry name" value="TIM_sf"/>
</dbReference>
<feature type="binding site" evidence="9">
    <location>
        <position position="209"/>
    </location>
    <ligand>
        <name>substrate</name>
    </ligand>
</feature>
<dbReference type="UniPathway" id="UPA00138"/>
<dbReference type="PROSITE" id="PS51440">
    <property type="entry name" value="TIM_2"/>
    <property type="match status" value="1"/>
</dbReference>
<dbReference type="InterPro" id="IPR013785">
    <property type="entry name" value="Aldolase_TIM"/>
</dbReference>
<dbReference type="Pfam" id="PF00121">
    <property type="entry name" value="TIM"/>
    <property type="match status" value="1"/>
</dbReference>
<evidence type="ECO:0000313" key="12">
    <source>
        <dbReference type="Proteomes" id="UP000179242"/>
    </source>
</evidence>
<dbReference type="InterPro" id="IPR020861">
    <property type="entry name" value="Triosephosphate_isomerase_AS"/>
</dbReference>
<evidence type="ECO:0000256" key="8">
    <source>
        <dbReference type="ARBA" id="ARBA00023235"/>
    </source>
</evidence>
<keyword evidence="7 9" id="KW-0324">Glycolysis</keyword>
<dbReference type="FunFam" id="3.20.20.70:FF:000016">
    <property type="entry name" value="Triosephosphate isomerase"/>
    <property type="match status" value="1"/>
</dbReference>
<feature type="active site" description="Proton acceptor" evidence="9">
    <location>
        <position position="167"/>
    </location>
</feature>
<comment type="similarity">
    <text evidence="2 9 10">Belongs to the triosephosphate isomerase family.</text>
</comment>
<evidence type="ECO:0000256" key="4">
    <source>
        <dbReference type="ARBA" id="ARBA00019397"/>
    </source>
</evidence>
<dbReference type="Proteomes" id="UP000179242">
    <property type="component" value="Unassembled WGS sequence"/>
</dbReference>
<evidence type="ECO:0000256" key="10">
    <source>
        <dbReference type="RuleBase" id="RU363013"/>
    </source>
</evidence>
<dbReference type="GO" id="GO:0046166">
    <property type="term" value="P:glyceraldehyde-3-phosphate biosynthetic process"/>
    <property type="evidence" value="ECO:0007669"/>
    <property type="project" value="TreeGrafter"/>
</dbReference>
<evidence type="ECO:0000256" key="6">
    <source>
        <dbReference type="ARBA" id="ARBA00022490"/>
    </source>
</evidence>
<dbReference type="NCBIfam" id="TIGR00419">
    <property type="entry name" value="tim"/>
    <property type="match status" value="1"/>
</dbReference>
<dbReference type="AlphaFoldDB" id="A0A1F4U865"/>
<comment type="caution">
    <text evidence="11">The sequence shown here is derived from an EMBL/GenBank/DDBJ whole genome shotgun (WGS) entry which is preliminary data.</text>
</comment>